<feature type="transmembrane region" description="Helical" evidence="1">
    <location>
        <begin position="194"/>
        <end position="214"/>
    </location>
</feature>
<evidence type="ECO:0000256" key="1">
    <source>
        <dbReference type="SAM" id="Phobius"/>
    </source>
</evidence>
<organism evidence="3 4">
    <name type="scientific">Sporosarcina siberiensis</name>
    <dbReference type="NCBI Taxonomy" id="1365606"/>
    <lineage>
        <taxon>Bacteria</taxon>
        <taxon>Bacillati</taxon>
        <taxon>Bacillota</taxon>
        <taxon>Bacilli</taxon>
        <taxon>Bacillales</taxon>
        <taxon>Caryophanaceae</taxon>
        <taxon>Sporosarcina</taxon>
    </lineage>
</organism>
<comment type="caution">
    <text evidence="3">The sequence shown here is derived from an EMBL/GenBank/DDBJ whole genome shotgun (WGS) entry which is preliminary data.</text>
</comment>
<dbReference type="PANTHER" id="PTHR36435:SF1">
    <property type="entry name" value="CAAX AMINO TERMINAL PROTEASE FAMILY PROTEIN"/>
    <property type="match status" value="1"/>
</dbReference>
<evidence type="ECO:0000259" key="2">
    <source>
        <dbReference type="Pfam" id="PF02517"/>
    </source>
</evidence>
<feature type="transmembrane region" description="Helical" evidence="1">
    <location>
        <begin position="73"/>
        <end position="96"/>
    </location>
</feature>
<name>A0ABW4SKW5_9BACL</name>
<feature type="transmembrane region" description="Helical" evidence="1">
    <location>
        <begin position="7"/>
        <end position="27"/>
    </location>
</feature>
<dbReference type="InterPro" id="IPR003675">
    <property type="entry name" value="Rce1/LyrA-like_dom"/>
</dbReference>
<sequence>MFSEMRIRHLIGISLISVLFGIVFFILPVSVDFSITIPGLLFYISFIFYFNYQLKQQHVPVRKVVYTKGIARWIPTIFGIVIVCIVFSLSTFWLFMFSLNSVFPAIVDLILTTDPLPSSPIFLGIEIIVIVILAPIIEEFIFRGVILHRLIKKTSITGGILISSILFGVLHADMIGAFFFGVITSLLFLKTGNLLIPILVHMINNAIAVVLSFITPTWPDWIHIIDKTDIIDNAVPNLIMLAISSVFIGLIVFRLAKGLDPMRIKQLED</sequence>
<feature type="transmembrane region" description="Helical" evidence="1">
    <location>
        <begin position="33"/>
        <end position="52"/>
    </location>
</feature>
<evidence type="ECO:0000313" key="4">
    <source>
        <dbReference type="Proteomes" id="UP001597218"/>
    </source>
</evidence>
<dbReference type="GO" id="GO:0016787">
    <property type="term" value="F:hydrolase activity"/>
    <property type="evidence" value="ECO:0007669"/>
    <property type="project" value="UniProtKB-KW"/>
</dbReference>
<feature type="transmembrane region" description="Helical" evidence="1">
    <location>
        <begin position="116"/>
        <end position="137"/>
    </location>
</feature>
<feature type="transmembrane region" description="Helical" evidence="1">
    <location>
        <begin position="158"/>
        <end position="188"/>
    </location>
</feature>
<protein>
    <submittedName>
        <fullName evidence="3">CPBP family intramembrane glutamic endopeptidase</fullName>
        <ecNumber evidence="3">3.4.-.-</ecNumber>
    </submittedName>
</protein>
<dbReference type="EC" id="3.4.-.-" evidence="3"/>
<dbReference type="RefSeq" id="WP_381539670.1">
    <property type="nucleotide sequence ID" value="NZ_JBHUGI010000035.1"/>
</dbReference>
<reference evidence="4" key="1">
    <citation type="journal article" date="2019" name="Int. J. Syst. Evol. Microbiol.">
        <title>The Global Catalogue of Microorganisms (GCM) 10K type strain sequencing project: providing services to taxonomists for standard genome sequencing and annotation.</title>
        <authorList>
            <consortium name="The Broad Institute Genomics Platform"/>
            <consortium name="The Broad Institute Genome Sequencing Center for Infectious Disease"/>
            <person name="Wu L."/>
            <person name="Ma J."/>
        </authorList>
    </citation>
    <scope>NUCLEOTIDE SEQUENCE [LARGE SCALE GENOMIC DNA]</scope>
    <source>
        <strain evidence="4">CGMCC 4.7177</strain>
    </source>
</reference>
<accession>A0ABW4SKW5</accession>
<dbReference type="EMBL" id="JBHUGI010000035">
    <property type="protein sequence ID" value="MFD1929485.1"/>
    <property type="molecule type" value="Genomic_DNA"/>
</dbReference>
<keyword evidence="3" id="KW-0378">Hydrolase</keyword>
<gene>
    <name evidence="3" type="ORF">ACFSFY_15695</name>
</gene>
<proteinExistence type="predicted"/>
<dbReference type="InterPro" id="IPR052710">
    <property type="entry name" value="CAAX_protease"/>
</dbReference>
<keyword evidence="1" id="KW-1133">Transmembrane helix</keyword>
<evidence type="ECO:0000313" key="3">
    <source>
        <dbReference type="EMBL" id="MFD1929485.1"/>
    </source>
</evidence>
<dbReference type="Pfam" id="PF02517">
    <property type="entry name" value="Rce1-like"/>
    <property type="match status" value="1"/>
</dbReference>
<feature type="transmembrane region" description="Helical" evidence="1">
    <location>
        <begin position="235"/>
        <end position="256"/>
    </location>
</feature>
<keyword evidence="4" id="KW-1185">Reference proteome</keyword>
<feature type="domain" description="CAAX prenyl protease 2/Lysostaphin resistance protein A-like" evidence="2">
    <location>
        <begin position="125"/>
        <end position="207"/>
    </location>
</feature>
<keyword evidence="1" id="KW-0472">Membrane</keyword>
<keyword evidence="1" id="KW-0812">Transmembrane</keyword>
<dbReference type="PANTHER" id="PTHR36435">
    <property type="entry name" value="SLR1288 PROTEIN"/>
    <property type="match status" value="1"/>
</dbReference>
<dbReference type="Proteomes" id="UP001597218">
    <property type="component" value="Unassembled WGS sequence"/>
</dbReference>